<dbReference type="InterPro" id="IPR003265">
    <property type="entry name" value="HhH-GPD_domain"/>
</dbReference>
<dbReference type="InterPro" id="IPR011257">
    <property type="entry name" value="DNA_glycosylase"/>
</dbReference>
<proteinExistence type="predicted"/>
<evidence type="ECO:0000256" key="3">
    <source>
        <dbReference type="ARBA" id="ARBA00022763"/>
    </source>
</evidence>
<evidence type="ECO:0000256" key="1">
    <source>
        <dbReference type="ARBA" id="ARBA00000086"/>
    </source>
</evidence>
<dbReference type="EC" id="3.2.2.21" evidence="2"/>
<accession>A0ABZ0HZ72</accession>
<keyword evidence="4" id="KW-0234">DNA repair</keyword>
<keyword evidence="7" id="KW-1185">Reference proteome</keyword>
<evidence type="ECO:0000256" key="4">
    <source>
        <dbReference type="ARBA" id="ARBA00023204"/>
    </source>
</evidence>
<comment type="catalytic activity">
    <reaction evidence="1">
        <text>Hydrolysis of alkylated DNA, releasing 3-methyladenine, 3-methylguanine, 7-methylguanine and 7-methyladenine.</text>
        <dbReference type="EC" id="3.2.2.21"/>
    </reaction>
</comment>
<dbReference type="Pfam" id="PF00730">
    <property type="entry name" value="HhH-GPD"/>
    <property type="match status" value="1"/>
</dbReference>
<evidence type="ECO:0000259" key="5">
    <source>
        <dbReference type="SMART" id="SM00478"/>
    </source>
</evidence>
<gene>
    <name evidence="6" type="ORF">R0135_09860</name>
</gene>
<name>A0ABZ0HZ72_9GAMM</name>
<dbReference type="PANTHER" id="PTHR43003:SF5">
    <property type="entry name" value="DNA-3-METHYLADENINE GLYCOSYLASE"/>
    <property type="match status" value="1"/>
</dbReference>
<protein>
    <recommendedName>
        <fullName evidence="2">DNA-3-methyladenine glycosylase II</fullName>
        <ecNumber evidence="2">3.2.2.21</ecNumber>
    </recommendedName>
</protein>
<dbReference type="InterPro" id="IPR051912">
    <property type="entry name" value="Alkylbase_DNA_Glycosylase/TA"/>
</dbReference>
<dbReference type="Proteomes" id="UP001626537">
    <property type="component" value="Chromosome"/>
</dbReference>
<dbReference type="CDD" id="cd00056">
    <property type="entry name" value="ENDO3c"/>
    <property type="match status" value="1"/>
</dbReference>
<dbReference type="EMBL" id="CP136864">
    <property type="protein sequence ID" value="WOJ92091.1"/>
    <property type="molecule type" value="Genomic_DNA"/>
</dbReference>
<evidence type="ECO:0000256" key="2">
    <source>
        <dbReference type="ARBA" id="ARBA00012000"/>
    </source>
</evidence>
<sequence length="204" mass="22758">MPGLNRRSYADAVEVLAAGDKDLARIVERFGAPSLVSRPSGFATLVSIIFEQQVSLASAKATFDKVALLLPEFTEHRYLELSDETLRTAGVSRQKIRYTRLVAEAILEGALPIRSLARKSDAQVRELLTAITGLGNWTADVYLMIALRRPDLWPIGDLALVKAVVSVKRLGDKPDAHTLEQLGERYRPYRSVATSIFWRHYLHS</sequence>
<dbReference type="Gene3D" id="1.10.340.30">
    <property type="entry name" value="Hypothetical protein, domain 2"/>
    <property type="match status" value="1"/>
</dbReference>
<dbReference type="SMART" id="SM00478">
    <property type="entry name" value="ENDO3c"/>
    <property type="match status" value="1"/>
</dbReference>
<dbReference type="RefSeq" id="WP_407346666.1">
    <property type="nucleotide sequence ID" value="NZ_CP136864.1"/>
</dbReference>
<reference evidence="6 7" key="1">
    <citation type="submission" date="2023-10" db="EMBL/GenBank/DDBJ databases">
        <title>Two novel species belonging to the OM43/NOR5 clade.</title>
        <authorList>
            <person name="Park M."/>
        </authorList>
    </citation>
    <scope>NUCLEOTIDE SEQUENCE [LARGE SCALE GENOMIC DNA]</scope>
    <source>
        <strain evidence="6 7">IMCC43200</strain>
    </source>
</reference>
<organism evidence="6 7">
    <name type="scientific">Congregibacter variabilis</name>
    <dbReference type="NCBI Taxonomy" id="3081200"/>
    <lineage>
        <taxon>Bacteria</taxon>
        <taxon>Pseudomonadati</taxon>
        <taxon>Pseudomonadota</taxon>
        <taxon>Gammaproteobacteria</taxon>
        <taxon>Cellvibrionales</taxon>
        <taxon>Halieaceae</taxon>
        <taxon>Congregibacter</taxon>
    </lineage>
</organism>
<keyword evidence="3" id="KW-0227">DNA damage</keyword>
<dbReference type="Gene3D" id="1.10.1670.40">
    <property type="match status" value="1"/>
</dbReference>
<evidence type="ECO:0000313" key="6">
    <source>
        <dbReference type="EMBL" id="WOJ92091.1"/>
    </source>
</evidence>
<dbReference type="PANTHER" id="PTHR43003">
    <property type="entry name" value="DNA-3-METHYLADENINE GLYCOSYLASE"/>
    <property type="match status" value="1"/>
</dbReference>
<dbReference type="SUPFAM" id="SSF48150">
    <property type="entry name" value="DNA-glycosylase"/>
    <property type="match status" value="1"/>
</dbReference>
<feature type="domain" description="HhH-GPD" evidence="5">
    <location>
        <begin position="57"/>
        <end position="201"/>
    </location>
</feature>
<evidence type="ECO:0000313" key="7">
    <source>
        <dbReference type="Proteomes" id="UP001626537"/>
    </source>
</evidence>